<feature type="transmembrane region" description="Helical" evidence="1">
    <location>
        <begin position="332"/>
        <end position="351"/>
    </location>
</feature>
<feature type="transmembrane region" description="Helical" evidence="1">
    <location>
        <begin position="14"/>
        <end position="35"/>
    </location>
</feature>
<feature type="transmembrane region" description="Helical" evidence="1">
    <location>
        <begin position="406"/>
        <end position="424"/>
    </location>
</feature>
<dbReference type="EMBL" id="CAACVI010000012">
    <property type="protein sequence ID" value="VEN73923.1"/>
    <property type="molecule type" value="Genomic_DNA"/>
</dbReference>
<dbReference type="AlphaFoldDB" id="A0A484HM15"/>
<name>A0A484HM15_9BACT</name>
<feature type="transmembrane region" description="Helical" evidence="1">
    <location>
        <begin position="216"/>
        <end position="233"/>
    </location>
</feature>
<protein>
    <recommendedName>
        <fullName evidence="3">Glycosyltransferase RgtA/B/C/D-like domain-containing protein</fullName>
    </recommendedName>
</protein>
<accession>A0A484HM15</accession>
<feature type="transmembrane region" description="Helical" evidence="1">
    <location>
        <begin position="95"/>
        <end position="115"/>
    </location>
</feature>
<feature type="transmembrane region" description="Helical" evidence="1">
    <location>
        <begin position="122"/>
        <end position="155"/>
    </location>
</feature>
<feature type="transmembrane region" description="Helical" evidence="1">
    <location>
        <begin position="302"/>
        <end position="320"/>
    </location>
</feature>
<feature type="transmembrane region" description="Helical" evidence="1">
    <location>
        <begin position="161"/>
        <end position="182"/>
    </location>
</feature>
<evidence type="ECO:0000256" key="1">
    <source>
        <dbReference type="SAM" id="Phobius"/>
    </source>
</evidence>
<reference evidence="2" key="1">
    <citation type="submission" date="2019-01" db="EMBL/GenBank/DDBJ databases">
        <authorList>
            <consortium name="Genoscope - CEA"/>
            <person name="William W."/>
        </authorList>
    </citation>
    <scope>NUCLEOTIDE SEQUENCE</scope>
    <source>
        <strain evidence="2">CR-1</strain>
    </source>
</reference>
<feature type="transmembrane region" description="Helical" evidence="1">
    <location>
        <begin position="379"/>
        <end position="399"/>
    </location>
</feature>
<evidence type="ECO:0008006" key="3">
    <source>
        <dbReference type="Google" id="ProtNLM"/>
    </source>
</evidence>
<organism evidence="2">
    <name type="scientific">uncultured Desulfobacteraceae bacterium</name>
    <dbReference type="NCBI Taxonomy" id="218296"/>
    <lineage>
        <taxon>Bacteria</taxon>
        <taxon>Pseudomonadati</taxon>
        <taxon>Thermodesulfobacteriota</taxon>
        <taxon>Desulfobacteria</taxon>
        <taxon>Desulfobacterales</taxon>
        <taxon>Desulfobacteraceae</taxon>
        <taxon>environmental samples</taxon>
    </lineage>
</organism>
<proteinExistence type="predicted"/>
<feature type="transmembrane region" description="Helical" evidence="1">
    <location>
        <begin position="194"/>
        <end position="210"/>
    </location>
</feature>
<keyword evidence="1" id="KW-0472">Membrane</keyword>
<feature type="transmembrane region" description="Helical" evidence="1">
    <location>
        <begin position="245"/>
        <end position="267"/>
    </location>
</feature>
<gene>
    <name evidence="2" type="ORF">EPICR_20394</name>
</gene>
<keyword evidence="1" id="KW-1133">Transmembrane helix</keyword>
<evidence type="ECO:0000313" key="2">
    <source>
        <dbReference type="EMBL" id="VEN73923.1"/>
    </source>
</evidence>
<keyword evidence="1" id="KW-0812">Transmembrane</keyword>
<sequence length="715" mass="81828">MKLIDILFSSEKKIIWALVFFLLLVGIFYSGKLFITHIHDGIPSGPLDPEVERMWSGDHFSQFYRYSLFKNNIGRGNSPYFSGYQFASGAFTEGLIFFPFSAINGALAFLFGDILSYNLMALFSYVFVGLAAYFLVKLLTGSVSAAIVAAFYLATVPFRTSFLYGEMVYGVDIVMLPLLIYAIERARNEGRSRWFAISGILLFLTLTANFQMLYWAIFILWPYMLYRLIGFSFDASRTPPERVKALLWLLPGLFACVCYTIFIYGMMKNSVLHSGQNFKETFFYTPEIYRLFLQFSGNEKNVYLGLTALVALPWLLKTLFDWRKQSARKTELCIFFVLFLFAFFLCFGPRLDAVTGLPVYRWMFDHIPGFNGTRTPGRIMSVVVVLYTILLGYFVACLLETVKKRWSFSNGALIAIFFSVLIVYDFNYTQPGISLFMEKNNVYEGISGKQTRVVTLPFQYISGDHRNGAFLPLALKHDLRMFTGHSGIYPSAVDEPVRFLYSVNEGCLDRDQWEWLTANHFEYIIAHYTEFEPRVSRQAIMGLMGSPFVDYVTQDQGVYLYKIRNKPAPEKKMNDQILADLYLSLPLPGGAKNESSGIEYLSGWHVREVYKNQRPFRWMRKTHSKLLVGAAKPSVDAQFEYWCPGDAELEIVVGLSYGKIDQKALPDGWRRVNVHLSEHTGSMSIIHLKAATEFRAPPDIRVFGCMVSDVIRKTD</sequence>